<keyword evidence="1" id="KW-0472">Membrane</keyword>
<keyword evidence="1" id="KW-0812">Transmembrane</keyword>
<evidence type="ECO:0000256" key="1">
    <source>
        <dbReference type="SAM" id="Phobius"/>
    </source>
</evidence>
<proteinExistence type="predicted"/>
<accession>A0A819YYV6</accession>
<comment type="caution">
    <text evidence="2">The sequence shown here is derived from an EMBL/GenBank/DDBJ whole genome shotgun (WGS) entry which is preliminary data.</text>
</comment>
<gene>
    <name evidence="2" type="ORF">OTI717_LOCUS37066</name>
</gene>
<evidence type="ECO:0000313" key="3">
    <source>
        <dbReference type="Proteomes" id="UP000663823"/>
    </source>
</evidence>
<feature type="transmembrane region" description="Helical" evidence="1">
    <location>
        <begin position="6"/>
        <end position="24"/>
    </location>
</feature>
<evidence type="ECO:0000313" key="2">
    <source>
        <dbReference type="EMBL" id="CAF4168298.1"/>
    </source>
</evidence>
<reference evidence="2" key="1">
    <citation type="submission" date="2021-02" db="EMBL/GenBank/DDBJ databases">
        <authorList>
            <person name="Nowell W R."/>
        </authorList>
    </citation>
    <scope>NUCLEOTIDE SEQUENCE</scope>
</reference>
<dbReference type="AlphaFoldDB" id="A0A819YYV6"/>
<sequence length="360" mass="42168">MAFYDIISVINILLLVSCIFLTHLSHRFPTAVTRINSHAYALQIGRQFGRQSNHYQTLIWFVYHVSKIDHLIHVVTIVLDTFIWIFFITYYLSIYLQLIFIGILFSQALSTKIQFTQDNHVETSNINTDDKEMNLSKCHDCETRHEYPQTFKHYISFFRMQLTWKYDQISILSAAVWLVLFSSSHIILLLIKYALFSNSLGIMHMIIVLNPLFRAVGHLLEPIPPFIVDNERFIRPTSFKIVTILLERGERFRLIQSIIAGYLSEYQAGLPFRLPQVLVHMWTSLLIKPNIGKSLKRHYREQASRIRTKGWKAVFLMHNMFQASYDILAKDVQSKMIETDNLQLAPEGRSQNQFQHSVRA</sequence>
<feature type="transmembrane region" description="Helical" evidence="1">
    <location>
        <begin position="169"/>
        <end position="187"/>
    </location>
</feature>
<dbReference type="Proteomes" id="UP000663823">
    <property type="component" value="Unassembled WGS sequence"/>
</dbReference>
<protein>
    <submittedName>
        <fullName evidence="2">Uncharacterized protein</fullName>
    </submittedName>
</protein>
<dbReference type="EMBL" id="CAJOAX010016877">
    <property type="protein sequence ID" value="CAF4168298.1"/>
    <property type="molecule type" value="Genomic_DNA"/>
</dbReference>
<name>A0A819YYV6_9BILA</name>
<keyword evidence="1" id="KW-1133">Transmembrane helix</keyword>
<feature type="transmembrane region" description="Helical" evidence="1">
    <location>
        <begin position="82"/>
        <end position="105"/>
    </location>
</feature>
<organism evidence="2 3">
    <name type="scientific">Rotaria sordida</name>
    <dbReference type="NCBI Taxonomy" id="392033"/>
    <lineage>
        <taxon>Eukaryota</taxon>
        <taxon>Metazoa</taxon>
        <taxon>Spiralia</taxon>
        <taxon>Gnathifera</taxon>
        <taxon>Rotifera</taxon>
        <taxon>Eurotatoria</taxon>
        <taxon>Bdelloidea</taxon>
        <taxon>Philodinida</taxon>
        <taxon>Philodinidae</taxon>
        <taxon>Rotaria</taxon>
    </lineage>
</organism>